<evidence type="ECO:0000313" key="4">
    <source>
        <dbReference type="Proteomes" id="UP000314011"/>
    </source>
</evidence>
<keyword evidence="4" id="KW-1185">Reference proteome</keyword>
<proteinExistence type="predicted"/>
<keyword evidence="1" id="KW-0175">Coiled coil</keyword>
<evidence type="ECO:0000313" key="3">
    <source>
        <dbReference type="EMBL" id="TNY31195.1"/>
    </source>
</evidence>
<dbReference type="Proteomes" id="UP000314011">
    <property type="component" value="Unassembled WGS sequence"/>
</dbReference>
<comment type="caution">
    <text evidence="3">The sequence shown here is derived from an EMBL/GenBank/DDBJ whole genome shotgun (WGS) entry which is preliminary data.</text>
</comment>
<dbReference type="AlphaFoldDB" id="A0A5C5G907"/>
<reference evidence="3 4" key="1">
    <citation type="submission" date="2019-06" db="EMBL/GenBank/DDBJ databases">
        <title>Genome of new Rhodobacteraceae sp. SM1903.</title>
        <authorList>
            <person name="Ren X."/>
        </authorList>
    </citation>
    <scope>NUCLEOTIDE SEQUENCE [LARGE SCALE GENOMIC DNA]</scope>
    <source>
        <strain evidence="3 4">SM1903</strain>
    </source>
</reference>
<feature type="region of interest" description="Disordered" evidence="2">
    <location>
        <begin position="47"/>
        <end position="67"/>
    </location>
</feature>
<protein>
    <submittedName>
        <fullName evidence="3">SlyX family protein</fullName>
    </submittedName>
</protein>
<evidence type="ECO:0000256" key="2">
    <source>
        <dbReference type="SAM" id="MobiDB-lite"/>
    </source>
</evidence>
<dbReference type="InterPro" id="IPR007236">
    <property type="entry name" value="SlyX"/>
</dbReference>
<dbReference type="OrthoDB" id="285836at2"/>
<organism evidence="3 4">
    <name type="scientific">Pelagovum pacificum</name>
    <dbReference type="NCBI Taxonomy" id="2588711"/>
    <lineage>
        <taxon>Bacteria</taxon>
        <taxon>Pseudomonadati</taxon>
        <taxon>Pseudomonadota</taxon>
        <taxon>Alphaproteobacteria</taxon>
        <taxon>Rhodobacterales</taxon>
        <taxon>Paracoccaceae</taxon>
        <taxon>Pelagovum</taxon>
    </lineage>
</organism>
<accession>A0A5C5G907</accession>
<gene>
    <name evidence="3" type="ORF">FHY64_14280</name>
</gene>
<feature type="coiled-coil region" evidence="1">
    <location>
        <begin position="4"/>
        <end position="31"/>
    </location>
</feature>
<dbReference type="EMBL" id="VFFF01000002">
    <property type="protein sequence ID" value="TNY31195.1"/>
    <property type="molecule type" value="Genomic_DNA"/>
</dbReference>
<dbReference type="Pfam" id="PF04102">
    <property type="entry name" value="SlyX"/>
    <property type="match status" value="1"/>
</dbReference>
<sequence>MSSNHALEERIAHLERELSDLSDVVSRQETEISTLLRRVRLLLEREAERETSDGDGVPLADQKPPHW</sequence>
<name>A0A5C5G907_9RHOB</name>
<evidence type="ECO:0000256" key="1">
    <source>
        <dbReference type="SAM" id="Coils"/>
    </source>
</evidence>